<dbReference type="InterPro" id="IPR009050">
    <property type="entry name" value="Globin-like_sf"/>
</dbReference>
<feature type="domain" description="Globin" evidence="6">
    <location>
        <begin position="1"/>
        <end position="135"/>
    </location>
</feature>
<comment type="caution">
    <text evidence="7">The sequence shown here is derived from an EMBL/GenBank/DDBJ whole genome shotgun (WGS) entry which is preliminary data.</text>
</comment>
<evidence type="ECO:0000313" key="7">
    <source>
        <dbReference type="EMBL" id="MCD2422761.1"/>
    </source>
</evidence>
<evidence type="ECO:0000313" key="8">
    <source>
        <dbReference type="Proteomes" id="UP001199816"/>
    </source>
</evidence>
<evidence type="ECO:0000256" key="3">
    <source>
        <dbReference type="ARBA" id="ARBA00022723"/>
    </source>
</evidence>
<evidence type="ECO:0000259" key="6">
    <source>
        <dbReference type="PROSITE" id="PS01033"/>
    </source>
</evidence>
<name>A0ABS8PP27_9BACT</name>
<protein>
    <submittedName>
        <fullName evidence="7">Globin domain-containing protein</fullName>
    </submittedName>
</protein>
<evidence type="ECO:0000256" key="2">
    <source>
        <dbReference type="ARBA" id="ARBA00022621"/>
    </source>
</evidence>
<dbReference type="PROSITE" id="PS01033">
    <property type="entry name" value="GLOBIN"/>
    <property type="match status" value="1"/>
</dbReference>
<keyword evidence="2 5" id="KW-0561">Oxygen transport</keyword>
<dbReference type="EMBL" id="JAJNEC010000005">
    <property type="protein sequence ID" value="MCD2422761.1"/>
    <property type="molecule type" value="Genomic_DNA"/>
</dbReference>
<keyword evidence="4" id="KW-0408">Iron</keyword>
<keyword evidence="1 5" id="KW-0349">Heme</keyword>
<dbReference type="SUPFAM" id="SSF46458">
    <property type="entry name" value="Globin-like"/>
    <property type="match status" value="1"/>
</dbReference>
<keyword evidence="5" id="KW-0813">Transport</keyword>
<keyword evidence="8" id="KW-1185">Reference proteome</keyword>
<proteinExistence type="inferred from homology"/>
<comment type="similarity">
    <text evidence="5">Belongs to the globin family.</text>
</comment>
<evidence type="ECO:0000256" key="4">
    <source>
        <dbReference type="ARBA" id="ARBA00023004"/>
    </source>
</evidence>
<dbReference type="Gene3D" id="1.10.490.10">
    <property type="entry name" value="Globins"/>
    <property type="match status" value="1"/>
</dbReference>
<dbReference type="RefSeq" id="WP_231004038.1">
    <property type="nucleotide sequence ID" value="NZ_JAJNEC010000005.1"/>
</dbReference>
<dbReference type="Pfam" id="PF00042">
    <property type="entry name" value="Globin"/>
    <property type="match status" value="1"/>
</dbReference>
<organism evidence="7 8">
    <name type="scientific">Niabella pedocola</name>
    <dbReference type="NCBI Taxonomy" id="1752077"/>
    <lineage>
        <taxon>Bacteria</taxon>
        <taxon>Pseudomonadati</taxon>
        <taxon>Bacteroidota</taxon>
        <taxon>Chitinophagia</taxon>
        <taxon>Chitinophagales</taxon>
        <taxon>Chitinophagaceae</taxon>
        <taxon>Niabella</taxon>
    </lineage>
</organism>
<sequence>MTQTQTILIKKTWRLFRFVSPAAVGDAFYGKLFADSPGLRKLFPANMEAQYRKLLVSLNVLVARLENKDEIAGYLAALAKRHAGYGVKEAHYMLVGNALLWTLQQGLGNDWNADVAAAWAALYQEVADIMIQNSHAHYPAPR</sequence>
<reference evidence="7 8" key="1">
    <citation type="submission" date="2021-11" db="EMBL/GenBank/DDBJ databases">
        <title>Genomic of Niabella pedocola.</title>
        <authorList>
            <person name="Wu T."/>
        </authorList>
    </citation>
    <scope>NUCLEOTIDE SEQUENCE [LARGE SCALE GENOMIC DNA]</scope>
    <source>
        <strain evidence="7 8">JCM 31011</strain>
    </source>
</reference>
<accession>A0ABS8PP27</accession>
<dbReference type="InterPro" id="IPR000971">
    <property type="entry name" value="Globin"/>
</dbReference>
<keyword evidence="3" id="KW-0479">Metal-binding</keyword>
<gene>
    <name evidence="7" type="ORF">LQ567_08315</name>
</gene>
<dbReference type="PANTHER" id="PTHR43396">
    <property type="entry name" value="FLAVOHEMOPROTEIN"/>
    <property type="match status" value="1"/>
</dbReference>
<dbReference type="Proteomes" id="UP001199816">
    <property type="component" value="Unassembled WGS sequence"/>
</dbReference>
<dbReference type="PANTHER" id="PTHR43396:SF3">
    <property type="entry name" value="FLAVOHEMOPROTEIN"/>
    <property type="match status" value="1"/>
</dbReference>
<evidence type="ECO:0000256" key="5">
    <source>
        <dbReference type="RuleBase" id="RU000356"/>
    </source>
</evidence>
<evidence type="ECO:0000256" key="1">
    <source>
        <dbReference type="ARBA" id="ARBA00022617"/>
    </source>
</evidence>
<dbReference type="InterPro" id="IPR012292">
    <property type="entry name" value="Globin/Proto"/>
</dbReference>